<evidence type="ECO:0000256" key="4">
    <source>
        <dbReference type="ARBA" id="ARBA00023136"/>
    </source>
</evidence>
<evidence type="ECO:0000256" key="1">
    <source>
        <dbReference type="ARBA" id="ARBA00022475"/>
    </source>
</evidence>
<keyword evidence="4" id="KW-0472">Membrane</keyword>
<keyword evidence="1" id="KW-1003">Cell membrane</keyword>
<gene>
    <name evidence="7" type="ORF">SAMN03080601_00282</name>
</gene>
<dbReference type="Proteomes" id="UP000191055">
    <property type="component" value="Unassembled WGS sequence"/>
</dbReference>
<sequence length="285" mass="32311">MSEKHVTKRQVKAVVISDAHLGTYGSKADQLHAYLKTIQPETLVLNGDIIDAWRFSPSYFPTSHLKVIRYFFKLAEEGTKIIFIPGNHDEIARRFTGIDFGRLKIDNKVVLNLDGKSTWIFHGDVFDVVMHHSKWLAKMGSVGYGILTGINKMVNGILTLFGRKKISLAGKIKDKVKGGQKEAVSKFEAMVARLGIRKGYHYVICGHIHRPAKKRIKTPVGAITYINSGDWVDNMTALEYENGDWHLKHWNFDTDEIVEDPLVEEIVSETIEDVFARAFKEILKS</sequence>
<dbReference type="GO" id="GO:0009245">
    <property type="term" value="P:lipid A biosynthetic process"/>
    <property type="evidence" value="ECO:0007669"/>
    <property type="project" value="TreeGrafter"/>
</dbReference>
<proteinExistence type="predicted"/>
<dbReference type="Gene3D" id="3.60.21.10">
    <property type="match status" value="1"/>
</dbReference>
<evidence type="ECO:0000256" key="5">
    <source>
        <dbReference type="ARBA" id="ARBA00023211"/>
    </source>
</evidence>
<dbReference type="STRING" id="889453.SAMN03080601_00282"/>
<evidence type="ECO:0000313" key="7">
    <source>
        <dbReference type="EMBL" id="SKB34755.1"/>
    </source>
</evidence>
<keyword evidence="8" id="KW-1185">Reference proteome</keyword>
<protein>
    <submittedName>
        <fullName evidence="7">UDP-2,3-diacylglucosamine pyrophosphatase LpxH</fullName>
    </submittedName>
</protein>
<dbReference type="PANTHER" id="PTHR34990">
    <property type="entry name" value="UDP-2,3-DIACYLGLUCOSAMINE HYDROLASE-RELATED"/>
    <property type="match status" value="1"/>
</dbReference>
<organism evidence="7 8">
    <name type="scientific">Alkalitalea saponilacus</name>
    <dbReference type="NCBI Taxonomy" id="889453"/>
    <lineage>
        <taxon>Bacteria</taxon>
        <taxon>Pseudomonadati</taxon>
        <taxon>Bacteroidota</taxon>
        <taxon>Bacteroidia</taxon>
        <taxon>Marinilabiliales</taxon>
        <taxon>Marinilabiliaceae</taxon>
        <taxon>Alkalitalea</taxon>
    </lineage>
</organism>
<dbReference type="InterPro" id="IPR029052">
    <property type="entry name" value="Metallo-depent_PP-like"/>
</dbReference>
<dbReference type="SUPFAM" id="SSF56300">
    <property type="entry name" value="Metallo-dependent phosphatases"/>
    <property type="match status" value="1"/>
</dbReference>
<dbReference type="GO" id="GO:0046872">
    <property type="term" value="F:metal ion binding"/>
    <property type="evidence" value="ECO:0007669"/>
    <property type="project" value="UniProtKB-KW"/>
</dbReference>
<dbReference type="Pfam" id="PF00149">
    <property type="entry name" value="Metallophos"/>
    <property type="match status" value="1"/>
</dbReference>
<feature type="domain" description="Calcineurin-like phosphoesterase" evidence="6">
    <location>
        <begin position="13"/>
        <end position="211"/>
    </location>
</feature>
<dbReference type="GO" id="GO:0016020">
    <property type="term" value="C:membrane"/>
    <property type="evidence" value="ECO:0007669"/>
    <property type="project" value="GOC"/>
</dbReference>
<dbReference type="PANTHER" id="PTHR34990:SF2">
    <property type="entry name" value="BLL8164 PROTEIN"/>
    <property type="match status" value="1"/>
</dbReference>
<dbReference type="AlphaFoldDB" id="A0A1T5AIR5"/>
<dbReference type="KEGG" id="asx:CDL62_05780"/>
<keyword evidence="5" id="KW-0464">Manganese</keyword>
<accession>A0A1T5AIR5</accession>
<name>A0A1T5AIR5_9BACT</name>
<evidence type="ECO:0000256" key="3">
    <source>
        <dbReference type="ARBA" id="ARBA00022723"/>
    </source>
</evidence>
<dbReference type="CDD" id="cd07398">
    <property type="entry name" value="MPP_YbbF-LpxH"/>
    <property type="match status" value="1"/>
</dbReference>
<dbReference type="GO" id="GO:0008758">
    <property type="term" value="F:UDP-2,3-diacylglucosamine hydrolase activity"/>
    <property type="evidence" value="ECO:0007669"/>
    <property type="project" value="TreeGrafter"/>
</dbReference>
<evidence type="ECO:0000256" key="2">
    <source>
        <dbReference type="ARBA" id="ARBA00022519"/>
    </source>
</evidence>
<dbReference type="OrthoDB" id="9802481at2"/>
<keyword evidence="3" id="KW-0479">Metal-binding</keyword>
<evidence type="ECO:0000313" key="8">
    <source>
        <dbReference type="Proteomes" id="UP000191055"/>
    </source>
</evidence>
<dbReference type="InterPro" id="IPR043461">
    <property type="entry name" value="LpxH-like"/>
</dbReference>
<keyword evidence="2" id="KW-0997">Cell inner membrane</keyword>
<dbReference type="InterPro" id="IPR004843">
    <property type="entry name" value="Calcineurin-like_PHP"/>
</dbReference>
<dbReference type="EMBL" id="FUYV01000001">
    <property type="protein sequence ID" value="SKB34755.1"/>
    <property type="molecule type" value="Genomic_DNA"/>
</dbReference>
<reference evidence="7 8" key="1">
    <citation type="submission" date="2017-02" db="EMBL/GenBank/DDBJ databases">
        <authorList>
            <person name="Peterson S.W."/>
        </authorList>
    </citation>
    <scope>NUCLEOTIDE SEQUENCE [LARGE SCALE GENOMIC DNA]</scope>
    <source>
        <strain evidence="7 8">DSM 24412</strain>
    </source>
</reference>
<dbReference type="RefSeq" id="WP_079556059.1">
    <property type="nucleotide sequence ID" value="NZ_CP021904.1"/>
</dbReference>
<evidence type="ECO:0000259" key="6">
    <source>
        <dbReference type="Pfam" id="PF00149"/>
    </source>
</evidence>